<dbReference type="AlphaFoldDB" id="A0AAN6RB15"/>
<keyword evidence="1" id="KW-0812">Transmembrane</keyword>
<evidence type="ECO:0000313" key="3">
    <source>
        <dbReference type="Proteomes" id="UP001280581"/>
    </source>
</evidence>
<keyword evidence="3" id="KW-1185">Reference proteome</keyword>
<gene>
    <name evidence="2" type="ORF">GRF29_216g872313</name>
</gene>
<sequence length="146" mass="16199">MVHWLDEVPEYNTSPLIPLCFVTLLSSYGLYMAYQNITRLQTYEEQAQKASKWSNAVAKRLEKTRATQTSGSIAFGITTHVVLAIICAAVSALARLHMNTFWNEKDQIKIPLMGKYNEAIAGSEEVVQLLGGITVAWIAAGLLSFF</sequence>
<feature type="transmembrane region" description="Helical" evidence="1">
    <location>
        <begin position="126"/>
        <end position="145"/>
    </location>
</feature>
<keyword evidence="1" id="KW-1133">Transmembrane helix</keyword>
<evidence type="ECO:0000256" key="1">
    <source>
        <dbReference type="SAM" id="Phobius"/>
    </source>
</evidence>
<feature type="transmembrane region" description="Helical" evidence="1">
    <location>
        <begin position="73"/>
        <end position="94"/>
    </location>
</feature>
<proteinExistence type="predicted"/>
<organism evidence="2 3">
    <name type="scientific">Pseudopithomyces chartarum</name>
    <dbReference type="NCBI Taxonomy" id="1892770"/>
    <lineage>
        <taxon>Eukaryota</taxon>
        <taxon>Fungi</taxon>
        <taxon>Dikarya</taxon>
        <taxon>Ascomycota</taxon>
        <taxon>Pezizomycotina</taxon>
        <taxon>Dothideomycetes</taxon>
        <taxon>Pleosporomycetidae</taxon>
        <taxon>Pleosporales</taxon>
        <taxon>Massarineae</taxon>
        <taxon>Didymosphaeriaceae</taxon>
        <taxon>Pseudopithomyces</taxon>
    </lineage>
</organism>
<accession>A0AAN6RB15</accession>
<evidence type="ECO:0000313" key="2">
    <source>
        <dbReference type="EMBL" id="KAK3197666.1"/>
    </source>
</evidence>
<protein>
    <submittedName>
        <fullName evidence="2">Uncharacterized protein</fullName>
    </submittedName>
</protein>
<name>A0AAN6RB15_9PLEO</name>
<dbReference type="Proteomes" id="UP001280581">
    <property type="component" value="Unassembled WGS sequence"/>
</dbReference>
<dbReference type="EMBL" id="WVTA01000018">
    <property type="protein sequence ID" value="KAK3197666.1"/>
    <property type="molecule type" value="Genomic_DNA"/>
</dbReference>
<keyword evidence="1" id="KW-0472">Membrane</keyword>
<comment type="caution">
    <text evidence="2">The sequence shown here is derived from an EMBL/GenBank/DDBJ whole genome shotgun (WGS) entry which is preliminary data.</text>
</comment>
<reference evidence="2 3" key="1">
    <citation type="submission" date="2021-02" db="EMBL/GenBank/DDBJ databases">
        <title>Genome assembly of Pseudopithomyces chartarum.</title>
        <authorList>
            <person name="Jauregui R."/>
            <person name="Singh J."/>
            <person name="Voisey C."/>
        </authorList>
    </citation>
    <scope>NUCLEOTIDE SEQUENCE [LARGE SCALE GENOMIC DNA]</scope>
    <source>
        <strain evidence="2 3">AGR01</strain>
    </source>
</reference>
<feature type="transmembrane region" description="Helical" evidence="1">
    <location>
        <begin position="16"/>
        <end position="34"/>
    </location>
</feature>